<dbReference type="Pfam" id="PF07077">
    <property type="entry name" value="DUF1345"/>
    <property type="match status" value="1"/>
</dbReference>
<protein>
    <submittedName>
        <fullName evidence="2">DUF1345 domain-containing protein</fullName>
    </submittedName>
</protein>
<dbReference type="EMBL" id="PNYB01000021">
    <property type="protein sequence ID" value="PMS19604.1"/>
    <property type="molecule type" value="Genomic_DNA"/>
</dbReference>
<dbReference type="InterPro" id="IPR009781">
    <property type="entry name" value="DUF1345"/>
</dbReference>
<accession>A0A2N7VR18</accession>
<feature type="transmembrane region" description="Helical" evidence="1">
    <location>
        <begin position="39"/>
        <end position="57"/>
    </location>
</feature>
<organism evidence="2 3">
    <name type="scientific">Trinickia soli</name>
    <dbReference type="NCBI Taxonomy" id="380675"/>
    <lineage>
        <taxon>Bacteria</taxon>
        <taxon>Pseudomonadati</taxon>
        <taxon>Pseudomonadota</taxon>
        <taxon>Betaproteobacteria</taxon>
        <taxon>Burkholderiales</taxon>
        <taxon>Burkholderiaceae</taxon>
        <taxon>Trinickia</taxon>
    </lineage>
</organism>
<feature type="transmembrane region" description="Helical" evidence="1">
    <location>
        <begin position="78"/>
        <end position="99"/>
    </location>
</feature>
<comment type="caution">
    <text evidence="2">The sequence shown here is derived from an EMBL/GenBank/DDBJ whole genome shotgun (WGS) entry which is preliminary data.</text>
</comment>
<sequence>MTRIARFLGNRPRIVIAAALGILAYLIEPWQLRPIQRALLAWDVGMWLYLVMIWVLMMRASPADVQRVAERENEGATAVLAIITCAAIASVAAIVVELSATKGLGPKQAGINYALTGATMLGAWLLIPTVFTLQYARYYHQTREHEASLKFPDQDEPLDYWDFLYFSFTIAVASQTSDVSLCSSRARRTALAQSVLSFFFNAALLGLSVNIAAGLLGS</sequence>
<name>A0A2N7VR18_9BURK</name>
<keyword evidence="1" id="KW-1133">Transmembrane helix</keyword>
<feature type="transmembrane region" description="Helical" evidence="1">
    <location>
        <begin position="195"/>
        <end position="216"/>
    </location>
</feature>
<keyword evidence="1" id="KW-0812">Transmembrane</keyword>
<gene>
    <name evidence="2" type="ORF">C0Z19_21290</name>
</gene>
<proteinExistence type="predicted"/>
<evidence type="ECO:0000313" key="2">
    <source>
        <dbReference type="EMBL" id="PMS19604.1"/>
    </source>
</evidence>
<keyword evidence="1" id="KW-0472">Membrane</keyword>
<feature type="transmembrane region" description="Helical" evidence="1">
    <location>
        <begin position="12"/>
        <end position="27"/>
    </location>
</feature>
<evidence type="ECO:0000256" key="1">
    <source>
        <dbReference type="SAM" id="Phobius"/>
    </source>
</evidence>
<keyword evidence="3" id="KW-1185">Reference proteome</keyword>
<dbReference type="AlphaFoldDB" id="A0A2N7VR18"/>
<dbReference type="Proteomes" id="UP000235347">
    <property type="component" value="Unassembled WGS sequence"/>
</dbReference>
<reference evidence="2 3" key="1">
    <citation type="submission" date="2018-01" db="EMBL/GenBank/DDBJ databases">
        <title>Whole genome analyses suggest that Burkholderia sensu lato contains two further novel genera in the rhizoxinica-symbiotica group Mycetohabitans gen. nov., and Trinickia gen. nov.: implications for the evolution of diazotrophy and nodulation in the Burkholderiaceae.</title>
        <authorList>
            <person name="Estrada-de los Santos P."/>
            <person name="Palmer M."/>
            <person name="Chavez-Ramirez B."/>
            <person name="Beukes C."/>
            <person name="Steenkamp E.T."/>
            <person name="Hirsch A.M."/>
            <person name="Manyaka P."/>
            <person name="Maluk M."/>
            <person name="Lafos M."/>
            <person name="Crook M."/>
            <person name="Gross E."/>
            <person name="Simon M.F."/>
            <person name="Bueno dos Reis Junior F."/>
            <person name="Poole P.S."/>
            <person name="Venter S.N."/>
            <person name="James E.K."/>
        </authorList>
    </citation>
    <scope>NUCLEOTIDE SEQUENCE [LARGE SCALE GENOMIC DNA]</scope>
    <source>
        <strain evidence="2 3">GP25-8</strain>
    </source>
</reference>
<feature type="transmembrane region" description="Helical" evidence="1">
    <location>
        <begin position="111"/>
        <end position="133"/>
    </location>
</feature>
<evidence type="ECO:0000313" key="3">
    <source>
        <dbReference type="Proteomes" id="UP000235347"/>
    </source>
</evidence>
<dbReference type="RefSeq" id="WP_102611853.1">
    <property type="nucleotide sequence ID" value="NZ_CADIKD010000018.1"/>
</dbReference>